<dbReference type="GO" id="GO:0016020">
    <property type="term" value="C:membrane"/>
    <property type="evidence" value="ECO:0007669"/>
    <property type="project" value="UniProtKB-SubCell"/>
</dbReference>
<feature type="transmembrane region" description="Helical" evidence="7">
    <location>
        <begin position="298"/>
        <end position="317"/>
    </location>
</feature>
<comment type="caution">
    <text evidence="9">The sequence shown here is derived from an EMBL/GenBank/DDBJ whole genome shotgun (WGS) entry which is preliminary data.</text>
</comment>
<dbReference type="InterPro" id="IPR036259">
    <property type="entry name" value="MFS_trans_sf"/>
</dbReference>
<feature type="transmembrane region" description="Helical" evidence="7">
    <location>
        <begin position="459"/>
        <end position="478"/>
    </location>
</feature>
<feature type="compositionally biased region" description="Basic residues" evidence="6">
    <location>
        <begin position="33"/>
        <end position="42"/>
    </location>
</feature>
<dbReference type="Proteomes" id="UP000319257">
    <property type="component" value="Unassembled WGS sequence"/>
</dbReference>
<proteinExistence type="predicted"/>
<feature type="compositionally biased region" description="Low complexity" evidence="6">
    <location>
        <begin position="9"/>
        <end position="26"/>
    </location>
</feature>
<evidence type="ECO:0000259" key="8">
    <source>
        <dbReference type="PROSITE" id="PS50850"/>
    </source>
</evidence>
<dbReference type="AlphaFoldDB" id="A0A507AXE8"/>
<feature type="region of interest" description="Disordered" evidence="6">
    <location>
        <begin position="76"/>
        <end position="126"/>
    </location>
</feature>
<protein>
    <recommendedName>
        <fullName evidence="8">Major facilitator superfamily (MFS) profile domain-containing protein</fullName>
    </recommendedName>
</protein>
<dbReference type="PROSITE" id="PS50850">
    <property type="entry name" value="MFS"/>
    <property type="match status" value="1"/>
</dbReference>
<feature type="compositionally biased region" description="Low complexity" evidence="6">
    <location>
        <begin position="372"/>
        <end position="385"/>
    </location>
</feature>
<dbReference type="InParanoid" id="A0A507AXE8"/>
<feature type="compositionally biased region" description="Basic and acidic residues" evidence="6">
    <location>
        <begin position="113"/>
        <end position="126"/>
    </location>
</feature>
<dbReference type="EMBL" id="SKBQ01000050">
    <property type="protein sequence ID" value="TPX11134.1"/>
    <property type="molecule type" value="Genomic_DNA"/>
</dbReference>
<feature type="transmembrane region" description="Helical" evidence="7">
    <location>
        <begin position="263"/>
        <end position="286"/>
    </location>
</feature>
<reference evidence="9 10" key="1">
    <citation type="submission" date="2019-06" db="EMBL/GenBank/DDBJ databases">
        <title>Draft genome sequence of the filamentous fungus Phialemoniopsis curvata isolated from diesel fuel.</title>
        <authorList>
            <person name="Varaljay V.A."/>
            <person name="Lyon W.J."/>
            <person name="Crouch A.L."/>
            <person name="Drake C.E."/>
            <person name="Hollomon J.M."/>
            <person name="Nadeau L.J."/>
            <person name="Nunn H.S."/>
            <person name="Stevenson B.S."/>
            <person name="Bojanowski C.L."/>
            <person name="Crookes-Goodson W.J."/>
        </authorList>
    </citation>
    <scope>NUCLEOTIDE SEQUENCE [LARGE SCALE GENOMIC DNA]</scope>
    <source>
        <strain evidence="9 10">D216</strain>
    </source>
</reference>
<feature type="compositionally biased region" description="Acidic residues" evidence="6">
    <location>
        <begin position="625"/>
        <end position="644"/>
    </location>
</feature>
<dbReference type="PRINTS" id="PR01035">
    <property type="entry name" value="TCRTETA"/>
</dbReference>
<feature type="transmembrane region" description="Helical" evidence="7">
    <location>
        <begin position="206"/>
        <end position="228"/>
    </location>
</feature>
<feature type="transmembrane region" description="Helical" evidence="7">
    <location>
        <begin position="530"/>
        <end position="552"/>
    </location>
</feature>
<evidence type="ECO:0000256" key="1">
    <source>
        <dbReference type="ARBA" id="ARBA00004141"/>
    </source>
</evidence>
<dbReference type="Gene3D" id="1.20.1250.20">
    <property type="entry name" value="MFS general substrate transporter like domains"/>
    <property type="match status" value="1"/>
</dbReference>
<gene>
    <name evidence="9" type="ORF">E0L32_007995</name>
</gene>
<feature type="compositionally biased region" description="Acidic residues" evidence="6">
    <location>
        <begin position="395"/>
        <end position="404"/>
    </location>
</feature>
<dbReference type="OrthoDB" id="10262656at2759"/>
<dbReference type="PANTHER" id="PTHR23504">
    <property type="entry name" value="MAJOR FACILITATOR SUPERFAMILY DOMAIN-CONTAINING PROTEIN 10"/>
    <property type="match status" value="1"/>
</dbReference>
<dbReference type="CDD" id="cd17330">
    <property type="entry name" value="MFS_SLC46_TetA_like"/>
    <property type="match status" value="1"/>
</dbReference>
<evidence type="ECO:0000313" key="10">
    <source>
        <dbReference type="Proteomes" id="UP000319257"/>
    </source>
</evidence>
<feature type="transmembrane region" description="Helical" evidence="7">
    <location>
        <begin position="174"/>
        <end position="194"/>
    </location>
</feature>
<dbReference type="RefSeq" id="XP_030992845.1">
    <property type="nucleotide sequence ID" value="XM_031142801.1"/>
</dbReference>
<evidence type="ECO:0000256" key="7">
    <source>
        <dbReference type="SAM" id="Phobius"/>
    </source>
</evidence>
<name>A0A507AXE8_9PEZI</name>
<evidence type="ECO:0000256" key="6">
    <source>
        <dbReference type="SAM" id="MobiDB-lite"/>
    </source>
</evidence>
<sequence>MVRTNVVSTKAGTMAAPPATTAAVPTDGLTRNRQARMLRPSRPRIPSSAGSFHAGAPIPDLGSYLRSASYRRRLTPGLRRQSTHKYHTFPTPPPKPPSDSSSGGRANRSSESLQRRKAQDDKADERDATPLPVKQLVLLAWLSLCEQTALNSISPYLPTMVRSFEEIPATQTGLYVGLLASAFALAQLTTNLLWGFLSDLFGRKPTMILGTGLLMVCFGFFGFCTTYWQVLVVHIAMGLLNGNAAVVPTCLGEVTDRSNQSKAFTWLPVMYSIGGITGPALGGLLVREGAVRFPFLGPNIGSSALLATAVVILAIWLDETADDETMKAARSRLGWLERLFRRSQKGIQGRKGSWSARWPMHHHDVADEAEDSSSSSATGSNDSLSEGNPLLDQSGSEDDYSDDDDDHHWSVGEILNRTTIVVLLTYLIFQLSNISYNSLFPIFSSAKPPTGRGLGPGTIGLLLSFSGLLTIVFQILLFQPIKARLGNLGTFRWSLLGMTASMALIPWIGYLDSQPVFGLGSGKWWLYAETSIILLIKNMCAIGGLSSVMLLITNCASSHKTLATLNGVAQTLSAAGRSVGPFVSGALFTASTRIKPKGELLAWGLFAGITLVGWLGSLTIRGDGLESDDWVGDDEEDSDEDHEDGSDAEHGGPSREHDPER</sequence>
<dbReference type="InterPro" id="IPR020846">
    <property type="entry name" value="MFS_dom"/>
</dbReference>
<dbReference type="GeneID" id="41975442"/>
<dbReference type="GO" id="GO:0022857">
    <property type="term" value="F:transmembrane transporter activity"/>
    <property type="evidence" value="ECO:0007669"/>
    <property type="project" value="InterPro"/>
</dbReference>
<keyword evidence="10" id="KW-1185">Reference proteome</keyword>
<feature type="region of interest" description="Disordered" evidence="6">
    <location>
        <begin position="624"/>
        <end position="661"/>
    </location>
</feature>
<dbReference type="PANTHER" id="PTHR23504:SF39">
    <property type="entry name" value="TRANSPORTER, PUTATIVE (AFU_ORTHOLOGUE AFUA_6G03860)-RELATED"/>
    <property type="match status" value="1"/>
</dbReference>
<comment type="subcellular location">
    <subcellularLocation>
        <location evidence="1">Membrane</location>
        <topology evidence="1">Multi-pass membrane protein</topology>
    </subcellularLocation>
</comment>
<evidence type="ECO:0000256" key="5">
    <source>
        <dbReference type="ARBA" id="ARBA00023136"/>
    </source>
</evidence>
<feature type="compositionally biased region" description="Basic and acidic residues" evidence="6">
    <location>
        <begin position="645"/>
        <end position="661"/>
    </location>
</feature>
<feature type="transmembrane region" description="Helical" evidence="7">
    <location>
        <begin position="490"/>
        <end position="510"/>
    </location>
</feature>
<evidence type="ECO:0000256" key="2">
    <source>
        <dbReference type="ARBA" id="ARBA00022448"/>
    </source>
</evidence>
<feature type="transmembrane region" description="Helical" evidence="7">
    <location>
        <begin position="420"/>
        <end position="439"/>
    </location>
</feature>
<feature type="domain" description="Major facilitator superfamily (MFS) profile" evidence="8">
    <location>
        <begin position="135"/>
        <end position="625"/>
    </location>
</feature>
<keyword evidence="5 7" id="KW-0472">Membrane</keyword>
<evidence type="ECO:0000256" key="4">
    <source>
        <dbReference type="ARBA" id="ARBA00022989"/>
    </source>
</evidence>
<organism evidence="9 10">
    <name type="scientific">Thyridium curvatum</name>
    <dbReference type="NCBI Taxonomy" id="1093900"/>
    <lineage>
        <taxon>Eukaryota</taxon>
        <taxon>Fungi</taxon>
        <taxon>Dikarya</taxon>
        <taxon>Ascomycota</taxon>
        <taxon>Pezizomycotina</taxon>
        <taxon>Sordariomycetes</taxon>
        <taxon>Sordariomycetidae</taxon>
        <taxon>Thyridiales</taxon>
        <taxon>Thyridiaceae</taxon>
        <taxon>Thyridium</taxon>
    </lineage>
</organism>
<feature type="region of interest" description="Disordered" evidence="6">
    <location>
        <begin position="1"/>
        <end position="58"/>
    </location>
</feature>
<evidence type="ECO:0000313" key="9">
    <source>
        <dbReference type="EMBL" id="TPX11134.1"/>
    </source>
</evidence>
<evidence type="ECO:0000256" key="3">
    <source>
        <dbReference type="ARBA" id="ARBA00022692"/>
    </source>
</evidence>
<keyword evidence="2" id="KW-0813">Transport</keyword>
<feature type="region of interest" description="Disordered" evidence="6">
    <location>
        <begin position="366"/>
        <end position="404"/>
    </location>
</feature>
<dbReference type="Pfam" id="PF07690">
    <property type="entry name" value="MFS_1"/>
    <property type="match status" value="1"/>
</dbReference>
<dbReference type="InterPro" id="IPR001958">
    <property type="entry name" value="Tet-R_TetA/multi-R_MdtG-like"/>
</dbReference>
<feature type="compositionally biased region" description="Polar residues" evidence="6">
    <location>
        <begin position="103"/>
        <end position="112"/>
    </location>
</feature>
<dbReference type="SUPFAM" id="SSF103473">
    <property type="entry name" value="MFS general substrate transporter"/>
    <property type="match status" value="1"/>
</dbReference>
<keyword evidence="3 7" id="KW-0812">Transmembrane</keyword>
<keyword evidence="4 7" id="KW-1133">Transmembrane helix</keyword>
<feature type="transmembrane region" description="Helical" evidence="7">
    <location>
        <begin position="600"/>
        <end position="620"/>
    </location>
</feature>
<dbReference type="InterPro" id="IPR011701">
    <property type="entry name" value="MFS"/>
</dbReference>
<accession>A0A507AXE8</accession>